<dbReference type="EMBL" id="AHKH01000002">
    <property type="protein sequence ID" value="EHQ64195.1"/>
    <property type="molecule type" value="Genomic_DNA"/>
</dbReference>
<keyword evidence="3" id="KW-1185">Reference proteome</keyword>
<dbReference type="Pfam" id="PF13649">
    <property type="entry name" value="Methyltransf_25"/>
    <property type="match status" value="1"/>
</dbReference>
<evidence type="ECO:0000313" key="3">
    <source>
        <dbReference type="Proteomes" id="UP000003900"/>
    </source>
</evidence>
<sequence length="300" mass="33930">MDKIAILNRVKEIYQNNGNIINYLKGLDGRTFNTLEDILISYDFQAGTYTNAYKNNDLFRESRGKLCDELTSVIEKLGQFNSILEAGVGEATSLALIISNLSKCPVSIYGFDVSWSRIKYAREFLIEMGIDSTQLFVGDLFNTPIANDSIDIVYTVHAVEPNGGREEEALKELYRITRKFLILVEPSYHFADEEARKRMRSHGYVTRLYEKAIELGYEVIEHRLTTVHMNPANPSSLIVIKKNGDNVERTPLCCPNTKSSLIEGDGCYYSPDSFLAYPVIDRIPCLLPQNAIVATKYLNP</sequence>
<dbReference type="CDD" id="cd02440">
    <property type="entry name" value="AdoMet_MTases"/>
    <property type="match status" value="1"/>
</dbReference>
<accession>H3S9S7</accession>
<dbReference type="SUPFAM" id="SSF53335">
    <property type="entry name" value="S-adenosyl-L-methionine-dependent methyltransferases"/>
    <property type="match status" value="1"/>
</dbReference>
<dbReference type="InterPro" id="IPR041698">
    <property type="entry name" value="Methyltransf_25"/>
</dbReference>
<gene>
    <name evidence="2" type="ORF">PDENDC454_01300</name>
</gene>
<evidence type="ECO:0000259" key="1">
    <source>
        <dbReference type="Pfam" id="PF13649"/>
    </source>
</evidence>
<feature type="domain" description="Methyltransferase" evidence="1">
    <location>
        <begin position="83"/>
        <end position="178"/>
    </location>
</feature>
<name>H3S9S7_9BACL</name>
<dbReference type="PATRIC" id="fig|1131935.3.peg.246"/>
<dbReference type="RefSeq" id="WP_006674768.1">
    <property type="nucleotide sequence ID" value="NZ_AHKH01000002.1"/>
</dbReference>
<dbReference type="OrthoDB" id="9777497at2"/>
<dbReference type="Gene3D" id="2.20.25.10">
    <property type="match status" value="1"/>
</dbReference>
<protein>
    <recommendedName>
        <fullName evidence="1">Methyltransferase domain-containing protein</fullName>
    </recommendedName>
</protein>
<dbReference type="AlphaFoldDB" id="H3S9S7"/>
<dbReference type="InterPro" id="IPR029063">
    <property type="entry name" value="SAM-dependent_MTases_sf"/>
</dbReference>
<dbReference type="Proteomes" id="UP000003900">
    <property type="component" value="Unassembled WGS sequence"/>
</dbReference>
<reference evidence="2 3" key="1">
    <citation type="journal article" date="2012" name="J. Bacteriol.">
        <title>Genome Sequence of the Pattern-Forming Social Bacterium Paenibacillus dendritiformis C454 Chiral Morphotype.</title>
        <authorList>
            <person name="Sirota-Madi A."/>
            <person name="Olender T."/>
            <person name="Helman Y."/>
            <person name="Brainis I."/>
            <person name="Finkelshtein A."/>
            <person name="Roth D."/>
            <person name="Hagai E."/>
            <person name="Leshkowitz D."/>
            <person name="Brodsky L."/>
            <person name="Galatenko V."/>
            <person name="Nikolaev V."/>
            <person name="Gutnick D.L."/>
            <person name="Lancet D."/>
            <person name="Ben-Jacob E."/>
        </authorList>
    </citation>
    <scope>NUCLEOTIDE SEQUENCE [LARGE SCALE GENOMIC DNA]</scope>
    <source>
        <strain evidence="2 3">C454</strain>
    </source>
</reference>
<proteinExistence type="predicted"/>
<dbReference type="SUPFAM" id="SSF158997">
    <property type="entry name" value="Trm112p-like"/>
    <property type="match status" value="1"/>
</dbReference>
<evidence type="ECO:0000313" key="2">
    <source>
        <dbReference type="EMBL" id="EHQ64195.1"/>
    </source>
</evidence>
<dbReference type="Gene3D" id="3.40.50.150">
    <property type="entry name" value="Vaccinia Virus protein VP39"/>
    <property type="match status" value="1"/>
</dbReference>
<organism evidence="2 3">
    <name type="scientific">Paenibacillus dendritiformis C454</name>
    <dbReference type="NCBI Taxonomy" id="1131935"/>
    <lineage>
        <taxon>Bacteria</taxon>
        <taxon>Bacillati</taxon>
        <taxon>Bacillota</taxon>
        <taxon>Bacilli</taxon>
        <taxon>Bacillales</taxon>
        <taxon>Paenibacillaceae</taxon>
        <taxon>Paenibacillus</taxon>
    </lineage>
</organism>
<comment type="caution">
    <text evidence="2">The sequence shown here is derived from an EMBL/GenBank/DDBJ whole genome shotgun (WGS) entry which is preliminary data.</text>
</comment>